<sequence>MTRMTLSIVTLAALAACAATPNDPTVSALDVDIAMFEARRISDLPVTNPIDLPSGGVTYRGQLGADVSGDAQGSILGDMIMLVDFGDNDIAGNVTNLNLIDPNGEPNQRFDGDLQIAGTETGGGLDAFASGQILGVDNEGYTVDSRMVLILDGDVYNDTREGDAVFGSATGTSTGDFNMNVDGVFFGTAN</sequence>
<feature type="signal peptide" evidence="1">
    <location>
        <begin position="1"/>
        <end position="18"/>
    </location>
</feature>
<keyword evidence="1" id="KW-0732">Signal</keyword>
<proteinExistence type="predicted"/>
<dbReference type="AlphaFoldDB" id="A0AAN0NGY1"/>
<dbReference type="PROSITE" id="PS51257">
    <property type="entry name" value="PROKAR_LIPOPROTEIN"/>
    <property type="match status" value="1"/>
</dbReference>
<organism evidence="2 3">
    <name type="scientific">Yoonia algicola</name>
    <dbReference type="NCBI Taxonomy" id="3137368"/>
    <lineage>
        <taxon>Bacteria</taxon>
        <taxon>Pseudomonadati</taxon>
        <taxon>Pseudomonadota</taxon>
        <taxon>Alphaproteobacteria</taxon>
        <taxon>Rhodobacterales</taxon>
        <taxon>Paracoccaceae</taxon>
        <taxon>Yoonia</taxon>
    </lineage>
</organism>
<evidence type="ECO:0000313" key="3">
    <source>
        <dbReference type="Proteomes" id="UP001451782"/>
    </source>
</evidence>
<accession>A0AAN0NGY1</accession>
<gene>
    <name evidence="2" type="ORF">AABB28_15715</name>
</gene>
<evidence type="ECO:0000313" key="2">
    <source>
        <dbReference type="EMBL" id="WZU63282.1"/>
    </source>
</evidence>
<reference evidence="2 3" key="1">
    <citation type="submission" date="2024-04" db="EMBL/GenBank/DDBJ databases">
        <title>Phylogenomic analyses of a clade within the roseobacter group suggest taxonomic reassignments of species of the genera Aestuariivita, Citreicella, Loktanella, Nautella, Pelagibaca, Ruegeria, Thalassobius, Thiobacimonas and Tropicibacter, and the proposal o.</title>
        <authorList>
            <person name="Jeon C.O."/>
        </authorList>
    </citation>
    <scope>NUCLEOTIDE SEQUENCE [LARGE SCALE GENOMIC DNA]</scope>
    <source>
        <strain evidence="2 3">G8-12</strain>
    </source>
</reference>
<evidence type="ECO:0000256" key="1">
    <source>
        <dbReference type="SAM" id="SignalP"/>
    </source>
</evidence>
<keyword evidence="3" id="KW-1185">Reference proteome</keyword>
<dbReference type="KEGG" id="yag:AABB28_15715"/>
<dbReference type="Proteomes" id="UP001451782">
    <property type="component" value="Chromosome"/>
</dbReference>
<dbReference type="EMBL" id="CP151762">
    <property type="protein sequence ID" value="WZU63282.1"/>
    <property type="molecule type" value="Genomic_DNA"/>
</dbReference>
<feature type="chain" id="PRO_5043022572" description="Transferrin-binding protein B C-lobe/N-lobe beta barrel domain-containing protein" evidence="1">
    <location>
        <begin position="19"/>
        <end position="190"/>
    </location>
</feature>
<dbReference type="RefSeq" id="WP_342069678.1">
    <property type="nucleotide sequence ID" value="NZ_CP151762.1"/>
</dbReference>
<name>A0AAN0NGY1_9RHOB</name>
<evidence type="ECO:0008006" key="4">
    <source>
        <dbReference type="Google" id="ProtNLM"/>
    </source>
</evidence>
<protein>
    <recommendedName>
        <fullName evidence="4">Transferrin-binding protein B C-lobe/N-lobe beta barrel domain-containing protein</fullName>
    </recommendedName>
</protein>